<protein>
    <recommendedName>
        <fullName evidence="7">Rhodopsin domain-containing protein</fullName>
    </recommendedName>
</protein>
<feature type="transmembrane region" description="Helical" evidence="6">
    <location>
        <begin position="237"/>
        <end position="255"/>
    </location>
</feature>
<dbReference type="Pfam" id="PF20684">
    <property type="entry name" value="Fung_rhodopsin"/>
    <property type="match status" value="1"/>
</dbReference>
<keyword evidence="9" id="KW-1185">Reference proteome</keyword>
<evidence type="ECO:0000256" key="4">
    <source>
        <dbReference type="ARBA" id="ARBA00023136"/>
    </source>
</evidence>
<evidence type="ECO:0000256" key="6">
    <source>
        <dbReference type="SAM" id="Phobius"/>
    </source>
</evidence>
<evidence type="ECO:0000313" key="9">
    <source>
        <dbReference type="Proteomes" id="UP001365542"/>
    </source>
</evidence>
<comment type="subcellular location">
    <subcellularLocation>
        <location evidence="1">Membrane</location>
        <topology evidence="1">Multi-pass membrane protein</topology>
    </subcellularLocation>
</comment>
<evidence type="ECO:0000256" key="5">
    <source>
        <dbReference type="ARBA" id="ARBA00038359"/>
    </source>
</evidence>
<evidence type="ECO:0000313" key="8">
    <source>
        <dbReference type="EMBL" id="KAK6523986.1"/>
    </source>
</evidence>
<feature type="transmembrane region" description="Helical" evidence="6">
    <location>
        <begin position="203"/>
        <end position="225"/>
    </location>
</feature>
<organism evidence="8 9">
    <name type="scientific">Orbilia ellipsospora</name>
    <dbReference type="NCBI Taxonomy" id="2528407"/>
    <lineage>
        <taxon>Eukaryota</taxon>
        <taxon>Fungi</taxon>
        <taxon>Dikarya</taxon>
        <taxon>Ascomycota</taxon>
        <taxon>Pezizomycotina</taxon>
        <taxon>Orbiliomycetes</taxon>
        <taxon>Orbiliales</taxon>
        <taxon>Orbiliaceae</taxon>
        <taxon>Orbilia</taxon>
    </lineage>
</organism>
<feature type="transmembrane region" description="Helical" evidence="6">
    <location>
        <begin position="36"/>
        <end position="57"/>
    </location>
</feature>
<dbReference type="AlphaFoldDB" id="A0AAV9WSJ1"/>
<evidence type="ECO:0000256" key="3">
    <source>
        <dbReference type="ARBA" id="ARBA00022989"/>
    </source>
</evidence>
<dbReference type="InterPro" id="IPR049326">
    <property type="entry name" value="Rhodopsin_dom_fungi"/>
</dbReference>
<dbReference type="GO" id="GO:0016020">
    <property type="term" value="C:membrane"/>
    <property type="evidence" value="ECO:0007669"/>
    <property type="project" value="UniProtKB-SubCell"/>
</dbReference>
<accession>A0AAV9WSJ1</accession>
<dbReference type="Proteomes" id="UP001365542">
    <property type="component" value="Unassembled WGS sequence"/>
</dbReference>
<gene>
    <name evidence="8" type="ORF">TWF694_005655</name>
</gene>
<feature type="domain" description="Rhodopsin" evidence="7">
    <location>
        <begin position="53"/>
        <end position="299"/>
    </location>
</feature>
<evidence type="ECO:0000256" key="2">
    <source>
        <dbReference type="ARBA" id="ARBA00022692"/>
    </source>
</evidence>
<dbReference type="PANTHER" id="PTHR33048:SF47">
    <property type="entry name" value="INTEGRAL MEMBRANE PROTEIN-RELATED"/>
    <property type="match status" value="1"/>
</dbReference>
<comment type="caution">
    <text evidence="8">The sequence shown here is derived from an EMBL/GenBank/DDBJ whole genome shotgun (WGS) entry which is preliminary data.</text>
</comment>
<evidence type="ECO:0000259" key="7">
    <source>
        <dbReference type="Pfam" id="PF20684"/>
    </source>
</evidence>
<evidence type="ECO:0000256" key="1">
    <source>
        <dbReference type="ARBA" id="ARBA00004141"/>
    </source>
</evidence>
<feature type="transmembrane region" description="Helical" evidence="6">
    <location>
        <begin position="117"/>
        <end position="141"/>
    </location>
</feature>
<feature type="transmembrane region" description="Helical" evidence="6">
    <location>
        <begin position="153"/>
        <end position="183"/>
    </location>
</feature>
<keyword evidence="3 6" id="KW-1133">Transmembrane helix</keyword>
<dbReference type="InterPro" id="IPR052337">
    <property type="entry name" value="SAT4-like"/>
</dbReference>
<proteinExistence type="inferred from homology"/>
<dbReference type="EMBL" id="JAVHJO010000018">
    <property type="protein sequence ID" value="KAK6523986.1"/>
    <property type="molecule type" value="Genomic_DNA"/>
</dbReference>
<keyword evidence="2 6" id="KW-0812">Transmembrane</keyword>
<keyword evidence="4 6" id="KW-0472">Membrane</keyword>
<name>A0AAV9WSJ1_9PEZI</name>
<comment type="similarity">
    <text evidence="5">Belongs to the SAT4 family.</text>
</comment>
<feature type="transmembrane region" description="Helical" evidence="6">
    <location>
        <begin position="69"/>
        <end position="91"/>
    </location>
</feature>
<dbReference type="PANTHER" id="PTHR33048">
    <property type="entry name" value="PTH11-LIKE INTEGRAL MEMBRANE PROTEIN (AFU_ORTHOLOGUE AFUA_5G11245)"/>
    <property type="match status" value="1"/>
</dbReference>
<reference evidence="8 9" key="1">
    <citation type="submission" date="2019-10" db="EMBL/GenBank/DDBJ databases">
        <authorList>
            <person name="Palmer J.M."/>
        </authorList>
    </citation>
    <scope>NUCLEOTIDE SEQUENCE [LARGE SCALE GENOMIC DNA]</scope>
    <source>
        <strain evidence="8 9">TWF694</strain>
    </source>
</reference>
<sequence>MASLAEIPGLPPGVVLPPLDLDSVNLLDTRRLTTQIYAITISMLVLVTSALVLRLYARFVFVGKLQLEDNLVIIGTVAALALSGLCLYSAAHLGLGMHVWLTDLDTLVDRSILQIKLLWAMVILYSASLTLAKCSVIVLYLKIFAGIRWFQKALYGILALIVLFFFLTFFTTIFQCHPIAAAFDFRIALTQHDKLRCLSIKDFFYVSGSVNMFTDLLLVVLPMPLAWKLGLDLRKRIPIILLFSLGILVTVASMVRITTLHSLGTFDLSYNTTGGLLWSIIEVNIALICASGPAIKPLILRFLPHMSDSFTHTISSKPSIREGPYIPDSPSNYVARGRGVSGMTFGSDVEAQRGVHGGLQEQSYDLETFYSQNEYENIHQLHTSHRSGSTAPSRTSIDTDSFSETAIPMQPKPLSPPPAIGRSQIITRIDHIDQSSI</sequence>